<reference evidence="1 2" key="1">
    <citation type="submission" date="2024-03" db="EMBL/GenBank/DDBJ databases">
        <title>The genome assembly and annotation of the cricket Gryllus longicercus Weissman &amp; Gray.</title>
        <authorList>
            <person name="Szrajer S."/>
            <person name="Gray D."/>
            <person name="Ylla G."/>
        </authorList>
    </citation>
    <scope>NUCLEOTIDE SEQUENCE [LARGE SCALE GENOMIC DNA]</scope>
    <source>
        <strain evidence="1">DAG 2021-001</strain>
        <tissue evidence="1">Whole body minus gut</tissue>
    </source>
</reference>
<evidence type="ECO:0000313" key="2">
    <source>
        <dbReference type="Proteomes" id="UP001378592"/>
    </source>
</evidence>
<sequence length="109" mass="12056">MVKVLITFEIGKQLILLPSKLFTVLPVAITSNDRVPSSCTFLDSPHLRTHGPGKTSQDTEHVVTNITFQHPYSDVSAQYLRLCPTPFPSHCGLCAVVHVTSPRVVDFVR</sequence>
<dbReference type="EMBL" id="JAZDUA010000024">
    <property type="protein sequence ID" value="KAK7872463.1"/>
    <property type="molecule type" value="Genomic_DNA"/>
</dbReference>
<evidence type="ECO:0000313" key="1">
    <source>
        <dbReference type="EMBL" id="KAK7872463.1"/>
    </source>
</evidence>
<accession>A0AAN9WME0</accession>
<dbReference type="Proteomes" id="UP001378592">
    <property type="component" value="Unassembled WGS sequence"/>
</dbReference>
<proteinExistence type="predicted"/>
<name>A0AAN9WME0_9ORTH</name>
<organism evidence="1 2">
    <name type="scientific">Gryllus longicercus</name>
    <dbReference type="NCBI Taxonomy" id="2509291"/>
    <lineage>
        <taxon>Eukaryota</taxon>
        <taxon>Metazoa</taxon>
        <taxon>Ecdysozoa</taxon>
        <taxon>Arthropoda</taxon>
        <taxon>Hexapoda</taxon>
        <taxon>Insecta</taxon>
        <taxon>Pterygota</taxon>
        <taxon>Neoptera</taxon>
        <taxon>Polyneoptera</taxon>
        <taxon>Orthoptera</taxon>
        <taxon>Ensifera</taxon>
        <taxon>Gryllidea</taxon>
        <taxon>Grylloidea</taxon>
        <taxon>Gryllidae</taxon>
        <taxon>Gryllinae</taxon>
        <taxon>Gryllus</taxon>
    </lineage>
</organism>
<gene>
    <name evidence="1" type="ORF">R5R35_014257</name>
</gene>
<protein>
    <submittedName>
        <fullName evidence="1">Uncharacterized protein</fullName>
    </submittedName>
</protein>
<dbReference type="AlphaFoldDB" id="A0AAN9WME0"/>
<keyword evidence="2" id="KW-1185">Reference proteome</keyword>
<comment type="caution">
    <text evidence="1">The sequence shown here is derived from an EMBL/GenBank/DDBJ whole genome shotgun (WGS) entry which is preliminary data.</text>
</comment>